<evidence type="ECO:0000313" key="1">
    <source>
        <dbReference type="EMBL" id="PQJ95876.1"/>
    </source>
</evidence>
<comment type="caution">
    <text evidence="1">The sequence shown here is derived from an EMBL/GenBank/DDBJ whole genome shotgun (WGS) entry which is preliminary data.</text>
</comment>
<evidence type="ECO:0000313" key="2">
    <source>
        <dbReference type="Proteomes" id="UP000239936"/>
    </source>
</evidence>
<organism evidence="1 2">
    <name type="scientific">Chromatium okenii</name>
    <dbReference type="NCBI Taxonomy" id="61644"/>
    <lineage>
        <taxon>Bacteria</taxon>
        <taxon>Pseudomonadati</taxon>
        <taxon>Pseudomonadota</taxon>
        <taxon>Gammaproteobacteria</taxon>
        <taxon>Chromatiales</taxon>
        <taxon>Chromatiaceae</taxon>
        <taxon>Chromatium</taxon>
    </lineage>
</organism>
<name>A0A2S7XQD5_9GAMM</name>
<proteinExistence type="predicted"/>
<gene>
    <name evidence="1" type="ORF">CXB77_08265</name>
</gene>
<accession>A0A2S7XQD5</accession>
<reference evidence="1 2" key="1">
    <citation type="submission" date="2018-01" db="EMBL/GenBank/DDBJ databases">
        <title>The complete genome sequence of Chromatium okenii LaCa, a purple sulfur bacterium with a turbulent life.</title>
        <authorList>
            <person name="Luedin S.M."/>
            <person name="Liechti N."/>
            <person name="Storelli N."/>
            <person name="Danza F."/>
            <person name="Wittwer M."/>
            <person name="Pothier J.F."/>
            <person name="Tonolla M.A."/>
        </authorList>
    </citation>
    <scope>NUCLEOTIDE SEQUENCE [LARGE SCALE GENOMIC DNA]</scope>
    <source>
        <strain evidence="1 2">LaCa</strain>
    </source>
</reference>
<dbReference type="RefSeq" id="WP_105073521.1">
    <property type="nucleotide sequence ID" value="NZ_PPGH01000035.1"/>
</dbReference>
<dbReference type="EMBL" id="PPGH01000035">
    <property type="protein sequence ID" value="PQJ95876.1"/>
    <property type="molecule type" value="Genomic_DNA"/>
</dbReference>
<protein>
    <submittedName>
        <fullName evidence="1">Uncharacterized protein</fullName>
    </submittedName>
</protein>
<keyword evidence="2" id="KW-1185">Reference proteome</keyword>
<dbReference type="AlphaFoldDB" id="A0A2S7XQD5"/>
<sequence length="304" mass="32942">MNHSNEQPEIIQHIDVYSDTQKRDKATVVGKAGSAAIGGTLGWLAAPTTPVGSIAICAGLGYSVYRLSHSGGKNDEKRSVLGKGILNKIQALFQAKAQPVATQQPASLADQTAQVEALFRELGQEGAIAANKVDYFVNNLRSGQLPIDDAIAILQEYGKELSHSTLNPAAPNAKIALQQAASARALTVMHKGVLNHPDQPNESFLIQMQQRFGIDRERAVELYRDAPLDSNPTATARQLADLFTQEIMRGALTALEETAQDMQQGQAAFVRFLEIQQTLQQQFNTQIAEIDRAGEDAMAAINRI</sequence>
<dbReference type="Proteomes" id="UP000239936">
    <property type="component" value="Unassembled WGS sequence"/>
</dbReference>